<keyword evidence="3" id="KW-1185">Reference proteome</keyword>
<dbReference type="InParanoid" id="A0A165GKV3"/>
<dbReference type="GeneID" id="28897901"/>
<evidence type="ECO:0000256" key="1">
    <source>
        <dbReference type="SAM" id="MobiDB-lite"/>
    </source>
</evidence>
<evidence type="ECO:0000313" key="2">
    <source>
        <dbReference type="EMBL" id="KZF22315.1"/>
    </source>
</evidence>
<gene>
    <name evidence="2" type="ORF">L228DRAFT_247980</name>
</gene>
<dbReference type="FunCoup" id="A0A165GKV3">
    <property type="interactions" value="274"/>
</dbReference>
<dbReference type="SUPFAM" id="SSF48452">
    <property type="entry name" value="TPR-like"/>
    <property type="match status" value="2"/>
</dbReference>
<feature type="compositionally biased region" description="Basic and acidic residues" evidence="1">
    <location>
        <begin position="1"/>
        <end position="19"/>
    </location>
</feature>
<dbReference type="RefSeq" id="XP_018187870.1">
    <property type="nucleotide sequence ID" value="XM_018332764.1"/>
</dbReference>
<feature type="region of interest" description="Disordered" evidence="1">
    <location>
        <begin position="372"/>
        <end position="410"/>
    </location>
</feature>
<feature type="compositionally biased region" description="Polar residues" evidence="1">
    <location>
        <begin position="20"/>
        <end position="35"/>
    </location>
</feature>
<reference evidence="2 3" key="1">
    <citation type="journal article" date="2016" name="Fungal Biol.">
        <title>The genome of Xylona heveae provides a window into fungal endophytism.</title>
        <authorList>
            <person name="Gazis R."/>
            <person name="Kuo A."/>
            <person name="Riley R."/>
            <person name="LaButti K."/>
            <person name="Lipzen A."/>
            <person name="Lin J."/>
            <person name="Amirebrahimi M."/>
            <person name="Hesse C.N."/>
            <person name="Spatafora J.W."/>
            <person name="Henrissat B."/>
            <person name="Hainaut M."/>
            <person name="Grigoriev I.V."/>
            <person name="Hibbett D.S."/>
        </authorList>
    </citation>
    <scope>NUCLEOTIDE SEQUENCE [LARGE SCALE GENOMIC DNA]</scope>
    <source>
        <strain evidence="2 3">TC161</strain>
    </source>
</reference>
<dbReference type="OrthoDB" id="1914839at2759"/>
<dbReference type="STRING" id="1328760.A0A165GKV3"/>
<protein>
    <submittedName>
        <fullName evidence="2">TPR-like protein</fullName>
    </submittedName>
</protein>
<accession>A0A165GKV3</accession>
<dbReference type="Proteomes" id="UP000076632">
    <property type="component" value="Unassembled WGS sequence"/>
</dbReference>
<organism evidence="2 3">
    <name type="scientific">Xylona heveae (strain CBS 132557 / TC161)</name>
    <dbReference type="NCBI Taxonomy" id="1328760"/>
    <lineage>
        <taxon>Eukaryota</taxon>
        <taxon>Fungi</taxon>
        <taxon>Dikarya</taxon>
        <taxon>Ascomycota</taxon>
        <taxon>Pezizomycotina</taxon>
        <taxon>Xylonomycetes</taxon>
        <taxon>Xylonales</taxon>
        <taxon>Xylonaceae</taxon>
        <taxon>Xylona</taxon>
    </lineage>
</organism>
<dbReference type="AlphaFoldDB" id="A0A165GKV3"/>
<dbReference type="InterPro" id="IPR011990">
    <property type="entry name" value="TPR-like_helical_dom_sf"/>
</dbReference>
<feature type="compositionally biased region" description="Acidic residues" evidence="1">
    <location>
        <begin position="380"/>
        <end position="410"/>
    </location>
</feature>
<feature type="region of interest" description="Disordered" evidence="1">
    <location>
        <begin position="1"/>
        <end position="42"/>
    </location>
</feature>
<dbReference type="Gene3D" id="1.25.40.10">
    <property type="entry name" value="Tetratricopeptide repeat domain"/>
    <property type="match status" value="2"/>
</dbReference>
<dbReference type="EMBL" id="KV407459">
    <property type="protein sequence ID" value="KZF22315.1"/>
    <property type="molecule type" value="Genomic_DNA"/>
</dbReference>
<dbReference type="SMART" id="SM00028">
    <property type="entry name" value="TPR"/>
    <property type="match status" value="4"/>
</dbReference>
<dbReference type="InterPro" id="IPR019734">
    <property type="entry name" value="TPR_rpt"/>
</dbReference>
<name>A0A165GKV3_XYLHT</name>
<proteinExistence type="predicted"/>
<dbReference type="OMA" id="ETYMTDL"/>
<evidence type="ECO:0000313" key="3">
    <source>
        <dbReference type="Proteomes" id="UP000076632"/>
    </source>
</evidence>
<sequence length="410" mass="45175">MAKSKADQKSKNNQKREKTILNTTQGHRVSSSQQKPAETPEALLEQATALLQIGQPEDALPFAERALQLLQPDDGDVSPAAVLPALDLVAEINIELGNIDTARELFLTAASLDPEGLVPQPLGGGAEKFLWLAQLCEQGGAESVVWFEKGAAVLRREIGELEKHGHGADVELEVEEKKGKLANALCGIAEVYMTDLSWEEDAETRCENLVTESLLVAPNQPEALQTLASVRISQTRFDDARAALSRSLLIWKDLPPEDPDVPQFPTRISLARLLMEAEMEEEAIEVLERLITEDDHSVEAWYLGGWCLHLMAEKKNEEPSSANIDPAKQQAVVKNLARASRAWLQNSLRLYQALEYEDTRLGEHATQLVEVLNQQLGDNGEGDDDDEAWEDEGDAEEDEDEDGDQEMGGA</sequence>
<dbReference type="CDD" id="cd24142">
    <property type="entry name" value="ACL4-like"/>
    <property type="match status" value="1"/>
</dbReference>